<organism evidence="2 3">
    <name type="scientific">Dendrobium catenatum</name>
    <dbReference type="NCBI Taxonomy" id="906689"/>
    <lineage>
        <taxon>Eukaryota</taxon>
        <taxon>Viridiplantae</taxon>
        <taxon>Streptophyta</taxon>
        <taxon>Embryophyta</taxon>
        <taxon>Tracheophyta</taxon>
        <taxon>Spermatophyta</taxon>
        <taxon>Magnoliopsida</taxon>
        <taxon>Liliopsida</taxon>
        <taxon>Asparagales</taxon>
        <taxon>Orchidaceae</taxon>
        <taxon>Epidendroideae</taxon>
        <taxon>Malaxideae</taxon>
        <taxon>Dendrobiinae</taxon>
        <taxon>Dendrobium</taxon>
    </lineage>
</organism>
<sequence length="101" mass="11667">MVSSKRIMEMAKKCRKVASFGKRSLLSTTNDREIASKGHIFVYSVDGQRFMIPLTHLRESIFRELFRMSEDEFGLQSDGPIVLPCDAPTMEYILSFLCRRN</sequence>
<comment type="similarity">
    <text evidence="1">Belongs to the ARG7 family.</text>
</comment>
<dbReference type="Pfam" id="PF02519">
    <property type="entry name" value="Auxin_inducible"/>
    <property type="match status" value="1"/>
</dbReference>
<evidence type="ECO:0000313" key="3">
    <source>
        <dbReference type="Proteomes" id="UP000233837"/>
    </source>
</evidence>
<dbReference type="AlphaFoldDB" id="A0A2I0VM60"/>
<gene>
    <name evidence="2" type="primary">ARG7</name>
    <name evidence="2" type="ORF">MA16_Dca008427</name>
</gene>
<dbReference type="PANTHER" id="PTHR31175">
    <property type="entry name" value="AUXIN-RESPONSIVE FAMILY PROTEIN"/>
    <property type="match status" value="1"/>
</dbReference>
<evidence type="ECO:0000313" key="2">
    <source>
        <dbReference type="EMBL" id="PKU64504.1"/>
    </source>
</evidence>
<dbReference type="EMBL" id="KZ503416">
    <property type="protein sequence ID" value="PKU64504.1"/>
    <property type="molecule type" value="Genomic_DNA"/>
</dbReference>
<dbReference type="Proteomes" id="UP000233837">
    <property type="component" value="Unassembled WGS sequence"/>
</dbReference>
<dbReference type="InterPro" id="IPR003676">
    <property type="entry name" value="SAUR_fam"/>
</dbReference>
<reference evidence="2 3" key="1">
    <citation type="journal article" date="2016" name="Sci. Rep.">
        <title>The Dendrobium catenatum Lindl. genome sequence provides insights into polysaccharide synthase, floral development and adaptive evolution.</title>
        <authorList>
            <person name="Zhang G.Q."/>
            <person name="Xu Q."/>
            <person name="Bian C."/>
            <person name="Tsai W.C."/>
            <person name="Yeh C.M."/>
            <person name="Liu K.W."/>
            <person name="Yoshida K."/>
            <person name="Zhang L.S."/>
            <person name="Chang S.B."/>
            <person name="Chen F."/>
            <person name="Shi Y."/>
            <person name="Su Y.Y."/>
            <person name="Zhang Y.Q."/>
            <person name="Chen L.J."/>
            <person name="Yin Y."/>
            <person name="Lin M."/>
            <person name="Huang H."/>
            <person name="Deng H."/>
            <person name="Wang Z.W."/>
            <person name="Zhu S.L."/>
            <person name="Zhao X."/>
            <person name="Deng C."/>
            <person name="Niu S.C."/>
            <person name="Huang J."/>
            <person name="Wang M."/>
            <person name="Liu G.H."/>
            <person name="Yang H.J."/>
            <person name="Xiao X.J."/>
            <person name="Hsiao Y.Y."/>
            <person name="Wu W.L."/>
            <person name="Chen Y.Y."/>
            <person name="Mitsuda N."/>
            <person name="Ohme-Takagi M."/>
            <person name="Luo Y.B."/>
            <person name="Van de Peer Y."/>
            <person name="Liu Z.J."/>
        </authorList>
    </citation>
    <scope>NUCLEOTIDE SEQUENCE [LARGE SCALE GENOMIC DNA]</scope>
    <source>
        <tissue evidence="2">The whole plant</tissue>
    </source>
</reference>
<evidence type="ECO:0000256" key="1">
    <source>
        <dbReference type="ARBA" id="ARBA00006974"/>
    </source>
</evidence>
<dbReference type="GO" id="GO:0009733">
    <property type="term" value="P:response to auxin"/>
    <property type="evidence" value="ECO:0007669"/>
    <property type="project" value="InterPro"/>
</dbReference>
<protein>
    <submittedName>
        <fullName evidence="2">Indole-3-acetic acid-induced protein ARG7</fullName>
    </submittedName>
</protein>
<keyword evidence="3" id="KW-1185">Reference proteome</keyword>
<accession>A0A2I0VM60</accession>
<name>A0A2I0VM60_9ASPA</name>
<dbReference type="PANTHER" id="PTHR31175:SF82">
    <property type="entry name" value="AUXIN-RESPONSIVE PROTEIN SAUR65"/>
    <property type="match status" value="1"/>
</dbReference>
<proteinExistence type="inferred from homology"/>
<reference evidence="2 3" key="2">
    <citation type="journal article" date="2017" name="Nature">
        <title>The Apostasia genome and the evolution of orchids.</title>
        <authorList>
            <person name="Zhang G.Q."/>
            <person name="Liu K.W."/>
            <person name="Li Z."/>
            <person name="Lohaus R."/>
            <person name="Hsiao Y.Y."/>
            <person name="Niu S.C."/>
            <person name="Wang J.Y."/>
            <person name="Lin Y.C."/>
            <person name="Xu Q."/>
            <person name="Chen L.J."/>
            <person name="Yoshida K."/>
            <person name="Fujiwara S."/>
            <person name="Wang Z.W."/>
            <person name="Zhang Y.Q."/>
            <person name="Mitsuda N."/>
            <person name="Wang M."/>
            <person name="Liu G.H."/>
            <person name="Pecoraro L."/>
            <person name="Huang H.X."/>
            <person name="Xiao X.J."/>
            <person name="Lin M."/>
            <person name="Wu X.Y."/>
            <person name="Wu W.L."/>
            <person name="Chen Y.Y."/>
            <person name="Chang S.B."/>
            <person name="Sakamoto S."/>
            <person name="Ohme-Takagi M."/>
            <person name="Yagi M."/>
            <person name="Zeng S.J."/>
            <person name="Shen C.Y."/>
            <person name="Yeh C.M."/>
            <person name="Luo Y.B."/>
            <person name="Tsai W.C."/>
            <person name="Van de Peer Y."/>
            <person name="Liu Z.J."/>
        </authorList>
    </citation>
    <scope>NUCLEOTIDE SEQUENCE [LARGE SCALE GENOMIC DNA]</scope>
    <source>
        <tissue evidence="2">The whole plant</tissue>
    </source>
</reference>